<dbReference type="PANTHER" id="PTHR35095:SF1">
    <property type="entry name" value="OS05G0143300 PROTEIN"/>
    <property type="match status" value="1"/>
</dbReference>
<dbReference type="EMBL" id="BPVZ01000001">
    <property type="protein sequence ID" value="GKU86655.1"/>
    <property type="molecule type" value="Genomic_DNA"/>
</dbReference>
<comment type="caution">
    <text evidence="1">The sequence shown here is derived from an EMBL/GenBank/DDBJ whole genome shotgun (WGS) entry which is preliminary data.</text>
</comment>
<name>A0AAV5HIP2_9ROSI</name>
<proteinExistence type="predicted"/>
<accession>A0AAV5HIP2</accession>
<sequence>MLQLCLMASHGYPPGLVFPQDQGTVRTIKEFAPCLPIREARQDLVQCGVRNLRLNEYQEPWKPITALCGANQLQKFDSTVGKPLVLDMQDACSSSVLFSFGIAENCARHEKIVRFLTSGSRELEKGGLDLSSLSNLMVLQPNLQPLLFDMHQQELASSLIYPKPSIRVDDDKPLLDFIGDMVCNSKITVNPDGRVLVTGSGTEMKDILPIVAEFCLSKNSSKSSKQPMLVPYFDRPKSRRTRAALSLSSQKLDAVTITPAKSPEKTKVKPLPKKKNSRKVGRERDLYKKNFFHACESLLSLMMNKRRDGKMAILSIQKSGREIPELLNQFSAGIAGTGLAVLFSVICKVACGSVPFCSSKLFSTGLGFGLVWLSWAVNRLRDSVVYISKNAGKLDLKEDEMISRVDESVNQIYFRAATLMAAAMLRLAWR</sequence>
<evidence type="ECO:0000313" key="2">
    <source>
        <dbReference type="Proteomes" id="UP001054252"/>
    </source>
</evidence>
<gene>
    <name evidence="1" type="ORF">SLEP1_g1152</name>
</gene>
<reference evidence="1 2" key="1">
    <citation type="journal article" date="2021" name="Commun. Biol.">
        <title>The genome of Shorea leprosula (Dipterocarpaceae) highlights the ecological relevance of drought in aseasonal tropical rainforests.</title>
        <authorList>
            <person name="Ng K.K.S."/>
            <person name="Kobayashi M.J."/>
            <person name="Fawcett J.A."/>
            <person name="Hatakeyama M."/>
            <person name="Paape T."/>
            <person name="Ng C.H."/>
            <person name="Ang C.C."/>
            <person name="Tnah L.H."/>
            <person name="Lee C.T."/>
            <person name="Nishiyama T."/>
            <person name="Sese J."/>
            <person name="O'Brien M.J."/>
            <person name="Copetti D."/>
            <person name="Mohd Noor M.I."/>
            <person name="Ong R.C."/>
            <person name="Putra M."/>
            <person name="Sireger I.Z."/>
            <person name="Indrioko S."/>
            <person name="Kosugi Y."/>
            <person name="Izuno A."/>
            <person name="Isagi Y."/>
            <person name="Lee S.L."/>
            <person name="Shimizu K.K."/>
        </authorList>
    </citation>
    <scope>NUCLEOTIDE SEQUENCE [LARGE SCALE GENOMIC DNA]</scope>
    <source>
        <strain evidence="1">214</strain>
    </source>
</reference>
<keyword evidence="2" id="KW-1185">Reference proteome</keyword>
<dbReference type="PANTHER" id="PTHR35095">
    <property type="entry name" value="OS05G0143300 PROTEIN"/>
    <property type="match status" value="1"/>
</dbReference>
<dbReference type="Proteomes" id="UP001054252">
    <property type="component" value="Unassembled WGS sequence"/>
</dbReference>
<dbReference type="AlphaFoldDB" id="A0AAV5HIP2"/>
<organism evidence="1 2">
    <name type="scientific">Rubroshorea leprosula</name>
    <dbReference type="NCBI Taxonomy" id="152421"/>
    <lineage>
        <taxon>Eukaryota</taxon>
        <taxon>Viridiplantae</taxon>
        <taxon>Streptophyta</taxon>
        <taxon>Embryophyta</taxon>
        <taxon>Tracheophyta</taxon>
        <taxon>Spermatophyta</taxon>
        <taxon>Magnoliopsida</taxon>
        <taxon>eudicotyledons</taxon>
        <taxon>Gunneridae</taxon>
        <taxon>Pentapetalae</taxon>
        <taxon>rosids</taxon>
        <taxon>malvids</taxon>
        <taxon>Malvales</taxon>
        <taxon>Dipterocarpaceae</taxon>
        <taxon>Rubroshorea</taxon>
    </lineage>
</organism>
<protein>
    <submittedName>
        <fullName evidence="1">Uncharacterized protein</fullName>
    </submittedName>
</protein>
<evidence type="ECO:0000313" key="1">
    <source>
        <dbReference type="EMBL" id="GKU86655.1"/>
    </source>
</evidence>